<dbReference type="InterPro" id="IPR035919">
    <property type="entry name" value="EAL_sf"/>
</dbReference>
<dbReference type="AlphaFoldDB" id="A0A3N1PVQ7"/>
<evidence type="ECO:0000256" key="1">
    <source>
        <dbReference type="SAM" id="Phobius"/>
    </source>
</evidence>
<reference evidence="4 5" key="1">
    <citation type="submission" date="2018-11" db="EMBL/GenBank/DDBJ databases">
        <title>Genomic Encyclopedia of Type Strains, Phase IV (KMG-IV): sequencing the most valuable type-strain genomes for metagenomic binning, comparative biology and taxonomic classification.</title>
        <authorList>
            <person name="Goeker M."/>
        </authorList>
    </citation>
    <scope>NUCLEOTIDE SEQUENCE [LARGE SCALE GENOMIC DNA]</scope>
    <source>
        <strain evidence="4 5">DSM 21945</strain>
    </source>
</reference>
<dbReference type="Gene3D" id="3.30.70.270">
    <property type="match status" value="1"/>
</dbReference>
<dbReference type="SMART" id="SM00052">
    <property type="entry name" value="EAL"/>
    <property type="match status" value="1"/>
</dbReference>
<dbReference type="InterPro" id="IPR029787">
    <property type="entry name" value="Nucleotide_cyclase"/>
</dbReference>
<dbReference type="PROSITE" id="PS50883">
    <property type="entry name" value="EAL"/>
    <property type="match status" value="1"/>
</dbReference>
<evidence type="ECO:0000259" key="3">
    <source>
        <dbReference type="PROSITE" id="PS50887"/>
    </source>
</evidence>
<evidence type="ECO:0000313" key="4">
    <source>
        <dbReference type="EMBL" id="ROQ30847.1"/>
    </source>
</evidence>
<dbReference type="GO" id="GO:0071111">
    <property type="term" value="F:cyclic-guanylate-specific phosphodiesterase activity"/>
    <property type="evidence" value="ECO:0007669"/>
    <property type="project" value="InterPro"/>
</dbReference>
<feature type="transmembrane region" description="Helical" evidence="1">
    <location>
        <begin position="122"/>
        <end position="141"/>
    </location>
</feature>
<proteinExistence type="predicted"/>
<dbReference type="InterPro" id="IPR050706">
    <property type="entry name" value="Cyclic-di-GMP_PDE-like"/>
</dbReference>
<dbReference type="SUPFAM" id="SSF141868">
    <property type="entry name" value="EAL domain-like"/>
    <property type="match status" value="1"/>
</dbReference>
<evidence type="ECO:0000313" key="5">
    <source>
        <dbReference type="Proteomes" id="UP000268033"/>
    </source>
</evidence>
<dbReference type="InterPro" id="IPR043128">
    <property type="entry name" value="Rev_trsase/Diguanyl_cyclase"/>
</dbReference>
<dbReference type="RefSeq" id="WP_123420562.1">
    <property type="nucleotide sequence ID" value="NZ_RJUL01000001.1"/>
</dbReference>
<dbReference type="PANTHER" id="PTHR33121">
    <property type="entry name" value="CYCLIC DI-GMP PHOSPHODIESTERASE PDEF"/>
    <property type="match status" value="1"/>
</dbReference>
<dbReference type="EMBL" id="RJUL01000001">
    <property type="protein sequence ID" value="ROQ30847.1"/>
    <property type="molecule type" value="Genomic_DNA"/>
</dbReference>
<evidence type="ECO:0000259" key="2">
    <source>
        <dbReference type="PROSITE" id="PS50883"/>
    </source>
</evidence>
<keyword evidence="1" id="KW-0812">Transmembrane</keyword>
<feature type="domain" description="EAL" evidence="2">
    <location>
        <begin position="372"/>
        <end position="612"/>
    </location>
</feature>
<dbReference type="Pfam" id="PF00563">
    <property type="entry name" value="EAL"/>
    <property type="match status" value="1"/>
</dbReference>
<dbReference type="Gene3D" id="3.20.20.450">
    <property type="entry name" value="EAL domain"/>
    <property type="match status" value="1"/>
</dbReference>
<keyword evidence="1" id="KW-0472">Membrane</keyword>
<dbReference type="PANTHER" id="PTHR33121:SF32">
    <property type="entry name" value="RNASE E SPECIFICITY FACTOR CSRD"/>
    <property type="match status" value="1"/>
</dbReference>
<dbReference type="Pfam" id="PF00990">
    <property type="entry name" value="GGDEF"/>
    <property type="match status" value="1"/>
</dbReference>
<dbReference type="SUPFAM" id="SSF55073">
    <property type="entry name" value="Nucleotide cyclase"/>
    <property type="match status" value="1"/>
</dbReference>
<sequence length="612" mass="68781">MEKRLPFVIAVILSLTLALAGVRWLTLVLTHQQHDAHMLAKARQLGRVVALYPQTPPPALWDALTDDADIHAASLYVAGQPRLQTRNQVPGIGDYQRVELRLTGQRLLSLTFYHHPMPWQQVFVAMLPMLLGVLLLLWLLFRLARSCWQQRQQIATFETEAKSGQVAQQGSFPEARARLLGQQKRIHTLEAQQQQLDGLLHSAAWLDERTGLGNRLFFEQRLATWLQESEGNRIGCVMLLELSHLDGVADSDFEPWQRQLVQLLQDKAQGWPDAVLSRLDDDEYGLLLPQMPTKDGQSFALGLIKDLERLPKPKGLTGNDWLHLGWTLYQAGDDTALVLDKTAMALRGAQLQGENAVMAADVESMPQVETGSVRWRTLLDQVLGRQSVNLVTEPVHSLDGDVHHLRVRALITDPKGQKIDDSVFMPMACRVGQEEAMTKLCLQLLLAKLDQARNRGHRLVFRVCVDALLKPGFSRWLQLALLEVRDLLPQLMLSVTEFELAQHGKTLAEPLRQLGTIGVGVAVERLGQHSKRSPWQDIPPRMLKLHSSMVRQIHRNSEQQLWVQRLVQKAVDSNTEVVATGIVDNDERLCLQRLGVSAGEGPLFGHGAWDPL</sequence>
<keyword evidence="5" id="KW-1185">Reference proteome</keyword>
<dbReference type="PROSITE" id="PS50887">
    <property type="entry name" value="GGDEF"/>
    <property type="match status" value="1"/>
</dbReference>
<dbReference type="SMART" id="SM00267">
    <property type="entry name" value="GGDEF"/>
    <property type="match status" value="1"/>
</dbReference>
<keyword evidence="1" id="KW-1133">Transmembrane helix</keyword>
<gene>
    <name evidence="4" type="ORF">EDC28_101540</name>
</gene>
<feature type="domain" description="GGDEF" evidence="3">
    <location>
        <begin position="233"/>
        <end position="362"/>
    </location>
</feature>
<dbReference type="InterPro" id="IPR000160">
    <property type="entry name" value="GGDEF_dom"/>
</dbReference>
<protein>
    <submittedName>
        <fullName evidence="4">RNase E specificity factor CsrD</fullName>
    </submittedName>
</protein>
<dbReference type="InterPro" id="IPR001633">
    <property type="entry name" value="EAL_dom"/>
</dbReference>
<name>A0A3N1PVQ7_9GAMM</name>
<comment type="caution">
    <text evidence="4">The sequence shown here is derived from an EMBL/GenBank/DDBJ whole genome shotgun (WGS) entry which is preliminary data.</text>
</comment>
<dbReference type="STRING" id="584787.GCA_001247655_03560"/>
<organism evidence="4 5">
    <name type="scientific">Gallaecimonas pentaromativorans</name>
    <dbReference type="NCBI Taxonomy" id="584787"/>
    <lineage>
        <taxon>Bacteria</taxon>
        <taxon>Pseudomonadati</taxon>
        <taxon>Pseudomonadota</taxon>
        <taxon>Gammaproteobacteria</taxon>
        <taxon>Enterobacterales</taxon>
        <taxon>Gallaecimonadaceae</taxon>
        <taxon>Gallaecimonas</taxon>
    </lineage>
</organism>
<accession>A0A3N1PVQ7</accession>
<dbReference type="Proteomes" id="UP000268033">
    <property type="component" value="Unassembled WGS sequence"/>
</dbReference>